<dbReference type="Gene3D" id="2.40.70.10">
    <property type="entry name" value="Acid Proteases"/>
    <property type="match status" value="1"/>
</dbReference>
<dbReference type="AlphaFoldDB" id="A0A2Z6RH43"/>
<feature type="compositionally biased region" description="Low complexity" evidence="2">
    <location>
        <begin position="174"/>
        <end position="214"/>
    </location>
</feature>
<gene>
    <name evidence="4" type="ORF">RclHR1_19180003</name>
</gene>
<dbReference type="Pfam" id="PF25372">
    <property type="entry name" value="DUF7885"/>
    <property type="match status" value="2"/>
</dbReference>
<dbReference type="InterPro" id="IPR021109">
    <property type="entry name" value="Peptidase_aspartic_dom_sf"/>
</dbReference>
<evidence type="ECO:0000256" key="2">
    <source>
        <dbReference type="SAM" id="MobiDB-lite"/>
    </source>
</evidence>
<evidence type="ECO:0000313" key="5">
    <source>
        <dbReference type="Proteomes" id="UP000247702"/>
    </source>
</evidence>
<dbReference type="STRING" id="94130.A0A2Z6RH43"/>
<protein>
    <recommendedName>
        <fullName evidence="3">F-box/LRR-repeat protein 15-like leucin rich repeat domain-containing protein</fullName>
    </recommendedName>
</protein>
<feature type="region of interest" description="Disordered" evidence="2">
    <location>
        <begin position="143"/>
        <end position="214"/>
    </location>
</feature>
<feature type="domain" description="F-box/LRR-repeat protein 15-like leucin rich repeat" evidence="3">
    <location>
        <begin position="328"/>
        <end position="449"/>
    </location>
</feature>
<dbReference type="EMBL" id="BEXD01001022">
    <property type="protein sequence ID" value="GBB91788.1"/>
    <property type="molecule type" value="Genomic_DNA"/>
</dbReference>
<dbReference type="InterPro" id="IPR057207">
    <property type="entry name" value="FBXL15_LRR"/>
</dbReference>
<proteinExistence type="predicted"/>
<feature type="domain" description="F-box/LRR-repeat protein 15-like leucin rich repeat" evidence="3">
    <location>
        <begin position="478"/>
        <end position="560"/>
    </location>
</feature>
<dbReference type="Proteomes" id="UP000247702">
    <property type="component" value="Unassembled WGS sequence"/>
</dbReference>
<accession>A0A2Z6RH43</accession>
<keyword evidence="1" id="KW-0175">Coiled coil</keyword>
<feature type="compositionally biased region" description="Basic residues" evidence="2">
    <location>
        <begin position="152"/>
        <end position="166"/>
    </location>
</feature>
<dbReference type="PANTHER" id="PTHR13318:SF95">
    <property type="entry name" value="F-BOX PROTEIN YLR352W"/>
    <property type="match status" value="1"/>
</dbReference>
<dbReference type="CDD" id="cd00303">
    <property type="entry name" value="retropepsin_like"/>
    <property type="match status" value="1"/>
</dbReference>
<keyword evidence="5" id="KW-1185">Reference proteome</keyword>
<dbReference type="GO" id="GO:0019005">
    <property type="term" value="C:SCF ubiquitin ligase complex"/>
    <property type="evidence" value="ECO:0007669"/>
    <property type="project" value="TreeGrafter"/>
</dbReference>
<dbReference type="Gene3D" id="3.80.10.10">
    <property type="entry name" value="Ribonuclease Inhibitor"/>
    <property type="match status" value="2"/>
</dbReference>
<dbReference type="InterPro" id="IPR006553">
    <property type="entry name" value="Leu-rich_rpt_Cys-con_subtyp"/>
</dbReference>
<reference evidence="4 5" key="1">
    <citation type="submission" date="2017-11" db="EMBL/GenBank/DDBJ databases">
        <title>The genome of Rhizophagus clarus HR1 reveals common genetic basis of auxotrophy among arbuscular mycorrhizal fungi.</title>
        <authorList>
            <person name="Kobayashi Y."/>
        </authorList>
    </citation>
    <scope>NUCLEOTIDE SEQUENCE [LARGE SCALE GENOMIC DNA]</scope>
    <source>
        <strain evidence="4 5">HR1</strain>
    </source>
</reference>
<organism evidence="4 5">
    <name type="scientific">Rhizophagus clarus</name>
    <dbReference type="NCBI Taxonomy" id="94130"/>
    <lineage>
        <taxon>Eukaryota</taxon>
        <taxon>Fungi</taxon>
        <taxon>Fungi incertae sedis</taxon>
        <taxon>Mucoromycota</taxon>
        <taxon>Glomeromycotina</taxon>
        <taxon>Glomeromycetes</taxon>
        <taxon>Glomerales</taxon>
        <taxon>Glomeraceae</taxon>
        <taxon>Rhizophagus</taxon>
    </lineage>
</organism>
<feature type="coiled-coil region" evidence="1">
    <location>
        <begin position="39"/>
        <end position="87"/>
    </location>
</feature>
<sequence>MVTDQNHSSDSIASEQEVIRYTKILAQAFGLDKQNAEVYSVLSSENRALKKQLEDYHSQHNTLEMRVKRLERNVKSLETELEDLDECVELDECVDSETVVDLIHEIVPSLIGKKGSRGAVHRGSSSYLYKPSKESDSVERIVIRKSEDIPHKQRRKARPRKVKRMHLTALTNIPPNSTSPETSSSESNSSESSSSSETSSSSESSSSESRSSSENKSLYPTLFVCRLWYRCAVPSLWKHIELKENDLKYGHYFPDDYTYQERDRTRLERFVKIICEKYKPAYVSNVTHLEITYYHSLSDKKIKSIVDTFPNIIHLDFKNSIGFANRSLFIIAESYPNLRYLNLWDAQEITDKGIYAIVGSCRKLEYLNISYCRNITDKSLFVIADNCHDLQEFHFAEARWITDKSISCILNSCLNLRILDISYSKGDVKDASMIIQRCFNIEYLDFSGAMALQNDELIIAIIKRSPNLRHLEIGHNDIGDEVTEALAHSCHKLEHFDLDGCDFVSEPSICNVIRFCPKLQHLDLSCCNITSTTIKEIARSCLNLKFLGLDGCKNISKKAIDQLNPNIHIENFDADYWCSDSESSSSETESEDEVAYDNDVPPPMIMGTAETPNDFITAFNDYLRQAGGAQNIISAFLNDADEGYNEFIKEYESRYEWGNEGNPDEWRYWDDLFCTIKTYWRTKAVRHWKEKALKQFVYSLPNVRNPSSLFHVFIHSDAFYLPHILSLIELPYYPHKLRWEIWPEGIEKFQCRLFIQGEESIVDYCLKAKKSNDIIKLCKGHFRSEFYSGLTRENMRCIAKNIYYRELVEMLIQAKKESVTGIITGFKDYISQSDIANLNGVQYLLRGIYWITNPSEVECLFIYDKVTVKALIDPKSRYNSISKTLTQKIGLYITRIYGSEYPAVKDLGIGATNAGKKVMVRGWVRDEEVSISLPNIFELKPLSYVGKSNEHFLVVDKPEYDVVLGNNWLIRLECRIDKRDTRYWENNEEKRLYYVRNGIDILSPPLYTFYELLFSNFTENNSDGKVIITKFFKHYTAMENLDLSEYYDSEYTETESEYSCSEDETESEG</sequence>
<dbReference type="SMART" id="SM00367">
    <property type="entry name" value="LRR_CC"/>
    <property type="match status" value="9"/>
</dbReference>
<dbReference type="InterPro" id="IPR032675">
    <property type="entry name" value="LRR_dom_sf"/>
</dbReference>
<evidence type="ECO:0000259" key="3">
    <source>
        <dbReference type="Pfam" id="PF25372"/>
    </source>
</evidence>
<name>A0A2Z6RH43_9GLOM</name>
<evidence type="ECO:0000313" key="4">
    <source>
        <dbReference type="EMBL" id="GBB91788.1"/>
    </source>
</evidence>
<evidence type="ECO:0000256" key="1">
    <source>
        <dbReference type="SAM" id="Coils"/>
    </source>
</evidence>
<dbReference type="PANTHER" id="PTHR13318">
    <property type="entry name" value="PARTNER OF PAIRED, ISOFORM B-RELATED"/>
    <property type="match status" value="1"/>
</dbReference>
<comment type="caution">
    <text evidence="4">The sequence shown here is derived from an EMBL/GenBank/DDBJ whole genome shotgun (WGS) entry which is preliminary data.</text>
</comment>
<dbReference type="GO" id="GO:0031146">
    <property type="term" value="P:SCF-dependent proteasomal ubiquitin-dependent protein catabolic process"/>
    <property type="evidence" value="ECO:0007669"/>
    <property type="project" value="TreeGrafter"/>
</dbReference>
<dbReference type="SUPFAM" id="SSF52047">
    <property type="entry name" value="RNI-like"/>
    <property type="match status" value="1"/>
</dbReference>